<dbReference type="Proteomes" id="UP000612899">
    <property type="component" value="Unassembled WGS sequence"/>
</dbReference>
<dbReference type="PANTHER" id="PTHR43581:SF2">
    <property type="entry name" value="EXCINUCLEASE ATPASE SUBUNIT"/>
    <property type="match status" value="1"/>
</dbReference>
<accession>A0A8J3QJ06</accession>
<protein>
    <recommendedName>
        <fullName evidence="1">AAA+ ATPase domain-containing protein</fullName>
    </recommendedName>
</protein>
<dbReference type="Pfam" id="PF13476">
    <property type="entry name" value="AAA_23"/>
    <property type="match status" value="1"/>
</dbReference>
<dbReference type="EMBL" id="BONY01000084">
    <property type="protein sequence ID" value="GIH10116.1"/>
    <property type="molecule type" value="Genomic_DNA"/>
</dbReference>
<dbReference type="AlphaFoldDB" id="A0A8J3QJ06"/>
<organism evidence="2 3">
    <name type="scientific">Rhizocola hellebori</name>
    <dbReference type="NCBI Taxonomy" id="1392758"/>
    <lineage>
        <taxon>Bacteria</taxon>
        <taxon>Bacillati</taxon>
        <taxon>Actinomycetota</taxon>
        <taxon>Actinomycetes</taxon>
        <taxon>Micromonosporales</taxon>
        <taxon>Micromonosporaceae</taxon>
        <taxon>Rhizocola</taxon>
    </lineage>
</organism>
<gene>
    <name evidence="2" type="ORF">Rhe02_81830</name>
</gene>
<keyword evidence="3" id="KW-1185">Reference proteome</keyword>
<dbReference type="InterPro" id="IPR003593">
    <property type="entry name" value="AAA+_ATPase"/>
</dbReference>
<dbReference type="Gene3D" id="3.40.50.300">
    <property type="entry name" value="P-loop containing nucleotide triphosphate hydrolases"/>
    <property type="match status" value="2"/>
</dbReference>
<dbReference type="InterPro" id="IPR038729">
    <property type="entry name" value="Rad50/SbcC_AAA"/>
</dbReference>
<dbReference type="InterPro" id="IPR003959">
    <property type="entry name" value="ATPase_AAA_core"/>
</dbReference>
<evidence type="ECO:0000313" key="2">
    <source>
        <dbReference type="EMBL" id="GIH10116.1"/>
    </source>
</evidence>
<dbReference type="InterPro" id="IPR051396">
    <property type="entry name" value="Bact_Antivir_Def_Nuclease"/>
</dbReference>
<proteinExistence type="predicted"/>
<dbReference type="SUPFAM" id="SSF52540">
    <property type="entry name" value="P-loop containing nucleoside triphosphate hydrolases"/>
    <property type="match status" value="1"/>
</dbReference>
<comment type="caution">
    <text evidence="2">The sequence shown here is derived from an EMBL/GenBank/DDBJ whole genome shotgun (WGS) entry which is preliminary data.</text>
</comment>
<dbReference type="PANTHER" id="PTHR43581">
    <property type="entry name" value="ATP/GTP PHOSPHATASE"/>
    <property type="match status" value="1"/>
</dbReference>
<evidence type="ECO:0000313" key="3">
    <source>
        <dbReference type="Proteomes" id="UP000612899"/>
    </source>
</evidence>
<reference evidence="2" key="1">
    <citation type="submission" date="2021-01" db="EMBL/GenBank/DDBJ databases">
        <title>Whole genome shotgun sequence of Rhizocola hellebori NBRC 109834.</title>
        <authorList>
            <person name="Komaki H."/>
            <person name="Tamura T."/>
        </authorList>
    </citation>
    <scope>NUCLEOTIDE SEQUENCE</scope>
    <source>
        <strain evidence="2">NBRC 109834</strain>
    </source>
</reference>
<name>A0A8J3QJ06_9ACTN</name>
<dbReference type="GO" id="GO:0005524">
    <property type="term" value="F:ATP binding"/>
    <property type="evidence" value="ECO:0007669"/>
    <property type="project" value="InterPro"/>
</dbReference>
<evidence type="ECO:0000259" key="1">
    <source>
        <dbReference type="SMART" id="SM00382"/>
    </source>
</evidence>
<dbReference type="SMART" id="SM00382">
    <property type="entry name" value="AAA"/>
    <property type="match status" value="1"/>
</dbReference>
<sequence length="380" mass="40615">MYVAKVKVENIRGFHDARKVGLNLPAAPGWCVLIGPNGSGRTTLLQSIALAIGGPSFAPAFVTGAAWVSAGKERGGIEVDLVPGEQDRFARGSATPEGHIFADLVVTASGVSVDSNVGRSGPWQENPVGWFAVGYGAYRRPAAAAARPQPRLAGLFRADSTLSETVTSAAVSLIRDGLLPEDHTVEADSEGLWVTRAGVRLALRDLGDGYRNLIALVLDLVRQLHAAGLTAETATGVVLLDEVEAHLTLEWQQWIGGWLLAHFPGLQFIVSTNSPYVCQAATPGGLLSLSGPPRVVDGDLYERVVHGSAEDVALSELFGLESAYPPRARRLRQELVELEVRVLDGDASEVQLARYRELQELLVSSPTARAAEIAARLRRR</sequence>
<feature type="domain" description="AAA+ ATPase" evidence="1">
    <location>
        <begin position="27"/>
        <end position="302"/>
    </location>
</feature>
<dbReference type="Pfam" id="PF13304">
    <property type="entry name" value="AAA_21"/>
    <property type="match status" value="1"/>
</dbReference>
<dbReference type="GO" id="GO:0006302">
    <property type="term" value="P:double-strand break repair"/>
    <property type="evidence" value="ECO:0007669"/>
    <property type="project" value="InterPro"/>
</dbReference>
<dbReference type="InterPro" id="IPR027417">
    <property type="entry name" value="P-loop_NTPase"/>
</dbReference>
<dbReference type="RefSeq" id="WP_203913832.1">
    <property type="nucleotide sequence ID" value="NZ_BONY01000084.1"/>
</dbReference>
<dbReference type="GO" id="GO:0016887">
    <property type="term" value="F:ATP hydrolysis activity"/>
    <property type="evidence" value="ECO:0007669"/>
    <property type="project" value="InterPro"/>
</dbReference>